<dbReference type="EMBL" id="PUHP01000639">
    <property type="protein sequence ID" value="TQN68757.1"/>
    <property type="molecule type" value="Genomic_DNA"/>
</dbReference>
<keyword evidence="3" id="KW-1185">Reference proteome</keyword>
<feature type="compositionally biased region" description="Basic and acidic residues" evidence="1">
    <location>
        <begin position="1514"/>
        <end position="1543"/>
    </location>
</feature>
<feature type="compositionally biased region" description="Polar residues" evidence="1">
    <location>
        <begin position="417"/>
        <end position="441"/>
    </location>
</feature>
<feature type="region of interest" description="Disordered" evidence="1">
    <location>
        <begin position="94"/>
        <end position="115"/>
    </location>
</feature>
<gene>
    <name evidence="2" type="ORF">CSHISOI_06600</name>
</gene>
<name>A0A5Q4BQB1_9PEZI</name>
<feature type="compositionally biased region" description="Acidic residues" evidence="1">
    <location>
        <begin position="286"/>
        <end position="318"/>
    </location>
</feature>
<feature type="region of interest" description="Disordered" evidence="1">
    <location>
        <begin position="286"/>
        <end position="495"/>
    </location>
</feature>
<comment type="caution">
    <text evidence="2">The sequence shown here is derived from an EMBL/GenBank/DDBJ whole genome shotgun (WGS) entry which is preliminary data.</text>
</comment>
<sequence length="1543" mass="175016">MAQKRMPELDSIVRRQYHRFPAETWELTRKALEDPEPYRLFQHVEVLIFTRRIDDVLRKNPEFRALLADMYGNRYDWLRDADLGTGRWEGSRENAAESLAARAKESEKEHADTDKKKRDLMIEKIAEGGDDDVVRWAKVLGYENVAFPIDEIQAAATRMKTERANLGAEGGVAGYGVGEAREDIGGVDATACPDGPEGTYGPSSHMSMGKQLAAMSKEHKQPPPVPKAPAEGGAAPRNPFTTEWRHRDAPNGWAYPATFDPYYSSNQFIRRSTSYKLPYVGRIEYDDDDEALETEDDEAIETEDDEALETEDDEALEAGDDRDSQARPATAPTGLAAMITTTRLKPVGVSSRTKRRSEALKRKTMRPRQQIPVRRNTTGVSPLRQHSPPVLPFFKTKRRADSRRGPTTGGSAVGPSITITSPTDQTRPFDQAEQATETSTLAPELGDSRIYTPLREETLLSPQSIDETTDEDDVDMVDADSEDDVEDVEGEGEDEDDAAKMMLEEGYGQDWLIEWLKRDRSTSEEDLRMIHYHGWRVHSPKVQLILIKNFLADEDMDRTVEWERKFAEIGEFLQYCLRREGVTSRDWYVDLCECIGMLHMHWLFEQYHYGDKKLVVDFPAYSGVSTRLPPLLDGRDLIVAKRPKDPVRPRYLLHRVPESVQDVDYQIPGPLLRTMFMTWFRQDGNLVWSADPNGPMPGSGQRGEVFQYQPDFNMALTEDVWFVHCMDGGPETTATGLRGEANFYLLNSEYVPGEVRKSEVGGRTHKAQIYYPEGEAQQRFARYRGAKRAALQQCLSHFDAVENVAIQSPFRKLVLPLTRRQKQRAREVAGVNIVYKPHAVKTLPKGAQADDPLGLVYWFQKMRDNHGERAGAVRGETEEAHRGAVGDLDTVLLPHGFLGPVTPFNFLKESERRLVARHTLLVTLRDRVRRAYGRNPRQMLEGVVENMDRGRRGETSWNMRDELTAHRERHGRYLEMNDMELYWVDFVCGPSTNAKAQREALPNLGRPFEVFTARVQTLLDEPSRECLFGLKENKVGLQQVTMALNASLRQGDYVFTEDMVNKYSWVLADHGRLGYERAETGEVQISRPECPWHPENRMNWPRDDDHWDPATDPWTAANVPSPDHTWDWETAFANVEKVNATRRATKRMLWSVAYRVGIELDALAAKLAGVDDALSRTAKWEARAAQLEDLAASWRQRFDQPAVGDGDGKASENEEGDGKVARRPASYISVVKAGYPGRWKKKMTEEQAVEIVRRGIIEELSAGASTLWPSRPRFSRVDGRDVMTLHRERVWEWARPAVVGPKKRFFSVNRWPVHLQSEATQTVIRTSAIRAKAEREAEEAQIAAEMARVEARARPTAEEVRKAQLAQSLSVPFHEANDPRTQFFPGHTEYWEGDTPLQKKVLEAHVQRVIDEELGPNDGKAPRGTGWFGRGRAQASSSGDGGGDAFAFPDVVPDVVPRSVPARAGLSLGRQTAVSDGMPSIVPRVIERREPLLSPRYPPDQQPQSREQQSLEQQSREPQSREPQSREPQSREPQRRVRFEDPE</sequence>
<feature type="compositionally biased region" description="Acidic residues" evidence="1">
    <location>
        <begin position="467"/>
        <end position="495"/>
    </location>
</feature>
<reference evidence="2 3" key="1">
    <citation type="journal article" date="2019" name="Sci. Rep.">
        <title>Colletotrichum shisoi sp. nov., an anthracnose pathogen of Perilla frutescens in Japan: molecular phylogenetic, morphological and genomic evidence.</title>
        <authorList>
            <person name="Gan P."/>
            <person name="Tsushima A."/>
            <person name="Hiroyama R."/>
            <person name="Narusaka M."/>
            <person name="Takano Y."/>
            <person name="Narusaka Y."/>
            <person name="Kawaradani M."/>
            <person name="Damm U."/>
            <person name="Shirasu K."/>
        </authorList>
    </citation>
    <scope>NUCLEOTIDE SEQUENCE [LARGE SCALE GENOMIC DNA]</scope>
    <source>
        <strain evidence="2 3">PG-2018a</strain>
    </source>
</reference>
<feature type="region of interest" description="Disordered" evidence="1">
    <location>
        <begin position="1199"/>
        <end position="1219"/>
    </location>
</feature>
<feature type="region of interest" description="Disordered" evidence="1">
    <location>
        <begin position="1489"/>
        <end position="1543"/>
    </location>
</feature>
<evidence type="ECO:0000313" key="3">
    <source>
        <dbReference type="Proteomes" id="UP000326340"/>
    </source>
</evidence>
<protein>
    <submittedName>
        <fullName evidence="2">Uncharacterized protein</fullName>
    </submittedName>
</protein>
<feature type="compositionally biased region" description="Low complexity" evidence="1">
    <location>
        <begin position="1502"/>
        <end position="1513"/>
    </location>
</feature>
<evidence type="ECO:0000313" key="2">
    <source>
        <dbReference type="EMBL" id="TQN68757.1"/>
    </source>
</evidence>
<accession>A0A5Q4BQB1</accession>
<feature type="compositionally biased region" description="Basic and acidic residues" evidence="1">
    <location>
        <begin position="102"/>
        <end position="115"/>
    </location>
</feature>
<feature type="region of interest" description="Disordered" evidence="1">
    <location>
        <begin position="1414"/>
        <end position="1445"/>
    </location>
</feature>
<proteinExistence type="predicted"/>
<feature type="region of interest" description="Disordered" evidence="1">
    <location>
        <begin position="216"/>
        <end position="249"/>
    </location>
</feature>
<evidence type="ECO:0000256" key="1">
    <source>
        <dbReference type="SAM" id="MobiDB-lite"/>
    </source>
</evidence>
<dbReference type="Proteomes" id="UP000326340">
    <property type="component" value="Unassembled WGS sequence"/>
</dbReference>
<feature type="compositionally biased region" description="Basic and acidic residues" evidence="1">
    <location>
        <begin position="1206"/>
        <end position="1219"/>
    </location>
</feature>
<dbReference type="OrthoDB" id="5422628at2759"/>
<organism evidence="2 3">
    <name type="scientific">Colletotrichum shisoi</name>
    <dbReference type="NCBI Taxonomy" id="2078593"/>
    <lineage>
        <taxon>Eukaryota</taxon>
        <taxon>Fungi</taxon>
        <taxon>Dikarya</taxon>
        <taxon>Ascomycota</taxon>
        <taxon>Pezizomycotina</taxon>
        <taxon>Sordariomycetes</taxon>
        <taxon>Hypocreomycetidae</taxon>
        <taxon>Glomerellales</taxon>
        <taxon>Glomerellaceae</taxon>
        <taxon>Colletotrichum</taxon>
        <taxon>Colletotrichum destructivum species complex</taxon>
    </lineage>
</organism>